<dbReference type="Gene3D" id="1.50.10.20">
    <property type="match status" value="2"/>
</dbReference>
<keyword evidence="5" id="KW-0808">Transferase</keyword>
<comment type="caution">
    <text evidence="5">The sequence shown here is derived from an EMBL/GenBank/DDBJ whole genome shotgun (WGS) entry which is preliminary data.</text>
</comment>
<feature type="signal peptide" evidence="3">
    <location>
        <begin position="1"/>
        <end position="25"/>
    </location>
</feature>
<dbReference type="InterPro" id="IPR001330">
    <property type="entry name" value="Prenyltrans"/>
</dbReference>
<dbReference type="PATRIC" id="fig|1348973.3.peg.3961"/>
<dbReference type="InterPro" id="IPR027954">
    <property type="entry name" value="Transcobalamin-like_C"/>
</dbReference>
<dbReference type="GO" id="GO:0016740">
    <property type="term" value="F:transferase activity"/>
    <property type="evidence" value="ECO:0007669"/>
    <property type="project" value="UniProtKB-KW"/>
</dbReference>
<proteinExistence type="predicted"/>
<name>A0A072NG62_SCHAZ</name>
<dbReference type="InterPro" id="IPR008930">
    <property type="entry name" value="Terpenoid_cyclase/PrenylTrfase"/>
</dbReference>
<dbReference type="OrthoDB" id="411361at2"/>
<keyword evidence="1 3" id="KW-0732">Signal</keyword>
<dbReference type="RefSeq" id="WP_051678321.1">
    <property type="nucleotide sequence ID" value="NZ_JJRY01000023.1"/>
</dbReference>
<dbReference type="Gene3D" id="2.60.220.30">
    <property type="match status" value="1"/>
</dbReference>
<dbReference type="PANTHER" id="PTHR10559:SF18">
    <property type="entry name" value="TRANSCOBALAMIN II"/>
    <property type="match status" value="1"/>
</dbReference>
<reference evidence="5 6" key="1">
    <citation type="submission" date="2014-04" db="EMBL/GenBank/DDBJ databases">
        <title>Draft genome sequence of Bacillus azotoformans MEV2011, a (co-) denitrifying strain unable to grow in the presence of oxygen.</title>
        <authorList>
            <person name="Nielsen M."/>
            <person name="Schreiber L."/>
            <person name="Finster K."/>
            <person name="Schramm A."/>
        </authorList>
    </citation>
    <scope>NUCLEOTIDE SEQUENCE [LARGE SCALE GENOMIC DNA]</scope>
    <source>
        <strain evidence="5 6">MEV2011</strain>
    </source>
</reference>
<evidence type="ECO:0000313" key="5">
    <source>
        <dbReference type="EMBL" id="KEF36659.1"/>
    </source>
</evidence>
<protein>
    <submittedName>
        <fullName evidence="5">Prenyltransferase, beta subunit</fullName>
    </submittedName>
</protein>
<evidence type="ECO:0000256" key="1">
    <source>
        <dbReference type="ARBA" id="ARBA00022729"/>
    </source>
</evidence>
<dbReference type="PANTHER" id="PTHR10559">
    <property type="entry name" value="TRANSCOBALAMIN-1/GASTRIC INTRINSIC FACTOR"/>
    <property type="match status" value="1"/>
</dbReference>
<gene>
    <name evidence="5" type="ORF">M670_04076</name>
</gene>
<dbReference type="Pfam" id="PF00432">
    <property type="entry name" value="Prenyltrans"/>
    <property type="match status" value="2"/>
</dbReference>
<feature type="domain" description="SLH" evidence="4">
    <location>
        <begin position="1187"/>
        <end position="1250"/>
    </location>
</feature>
<feature type="domain" description="SLH" evidence="4">
    <location>
        <begin position="1251"/>
        <end position="1308"/>
    </location>
</feature>
<dbReference type="InterPro" id="IPR001119">
    <property type="entry name" value="SLH_dom"/>
</dbReference>
<organism evidence="5 6">
    <name type="scientific">Schinkia azotoformans MEV2011</name>
    <dbReference type="NCBI Taxonomy" id="1348973"/>
    <lineage>
        <taxon>Bacteria</taxon>
        <taxon>Bacillati</taxon>
        <taxon>Bacillota</taxon>
        <taxon>Bacilli</taxon>
        <taxon>Bacillales</taxon>
        <taxon>Bacillaceae</taxon>
        <taxon>Calidifontibacillus/Schinkia group</taxon>
        <taxon>Schinkia</taxon>
    </lineage>
</organism>
<accession>A0A072NG62</accession>
<dbReference type="Pfam" id="PF00395">
    <property type="entry name" value="SLH"/>
    <property type="match status" value="3"/>
</dbReference>
<dbReference type="PROSITE" id="PS51272">
    <property type="entry name" value="SLH"/>
    <property type="match status" value="3"/>
</dbReference>
<evidence type="ECO:0000256" key="2">
    <source>
        <dbReference type="ARBA" id="ARBA00022737"/>
    </source>
</evidence>
<dbReference type="SUPFAM" id="SSF48239">
    <property type="entry name" value="Terpenoid cyclases/Protein prenyltransferases"/>
    <property type="match status" value="2"/>
</dbReference>
<dbReference type="Proteomes" id="UP000027936">
    <property type="component" value="Unassembled WGS sequence"/>
</dbReference>
<evidence type="ECO:0000259" key="4">
    <source>
        <dbReference type="PROSITE" id="PS51272"/>
    </source>
</evidence>
<feature type="chain" id="PRO_5001682543" evidence="3">
    <location>
        <begin position="26"/>
        <end position="1308"/>
    </location>
</feature>
<dbReference type="InterPro" id="IPR051588">
    <property type="entry name" value="Cobalamin_Transport"/>
</dbReference>
<feature type="domain" description="SLH" evidence="4">
    <location>
        <begin position="1124"/>
        <end position="1186"/>
    </location>
</feature>
<dbReference type="Pfam" id="PF14478">
    <property type="entry name" value="DUF4430"/>
    <property type="match status" value="3"/>
</dbReference>
<dbReference type="CDD" id="cd00688">
    <property type="entry name" value="ISOPREN_C2_like"/>
    <property type="match status" value="2"/>
</dbReference>
<keyword evidence="2" id="KW-0677">Repeat</keyword>
<sequence>MKKFLRMIVLTVVLMAQLLAGISVGASDKASETEGVEALTALSLLKAAETVVTEETEWGPSIKSINGTEIKGTDYWGFYVNGDYAQEGAGTYKPKVGDVLTFKYETYPVIPTETTTEETIKIVGLESDSTALSLLQKVENVELEEYDWGPMITSINGKEANDKYWWSFSINGTPAFVGAGGYRPKHGDVLSFKYTLSDPDSNETLPNIKYTIAALQNENNNPPEGEKPIENCENPLNDSKVERAAKWVQISETGVDQTIEALAIRHLEKAIPQSFFDKINNEIETSLINNEKKKVANYHNYILSLILNNQDPSNLNIEGNNYNLVEKIYNNPETGTDIYSLINALIAIDSKDFLIPEDALWNREKIISAIIDNRNAEGLWSWSKKDPADIDTTAMVLTALAPYKNKSEVKDVIEKAVNWLSSIQLYNGGFNGGFGENASTAAYVLTALTALEVDPKGDKFTKPNGSLVDNISTYILEDGSFSSTTGGETDEVFATPQGLLALVSYERFLQGKGSVYDLSELPLLVIGEINCSSGGTPGGTLPTTPGENKKQTITISVRTHESTILSPKTLEVNEGATALSALVDELGSRVETSGSGSSGYVIAIDGLAEFKHGPNSGWKYSVNGYFPSSGAGTYTLNNGDNLEWVYQIDGLETNIPTGGNGSVPDPKDFSTQKPNTVKNIEQKMTPKEAQKLKELLSKNIVKLEKVVSPSENTVIADSNIDEVKIVIPKEALKEQKTIKIEELAPSTTNIEGNLKSSVYQFLPKGIKFEKPVYISINIPIEDDDLDNLVMAWFDEGKNQWIPIPTVIDAKTGTITGQVDHFTKFAVIDNKQQNKLDMTAELEKLVQHLQTDKTQSEWEDFGMARLGKADNQAVLNEISKVIKEANGYFRKITDYERYVLTVKALGGDPTNIGGYDLIEKIYNNERMTMQGTNGLIFALIALDSGNYQVPSTAKWNREKILANILTNQNKDGGFSLVNGDASDVDITAMAISSLVNYKDIRPEVKTAIDKAVNWLSSVQQASGGFIADGKENSESASQVIIALASAGIDPQGPSFTKANGNVVNNLLLYQSKDGGFANLKNEKSNQIASEQALLALLALDHYSKNLPSIYQFANQEIEKEVATSIPDFADVDQISDYALQSIYNAFDKGVMVGVEQNPLRFAPKQNLTRAQFTAILVDLLEGEVSEQSKIVFKDVLPGQWYYNVVMKANELGIVRGTSDTTFSPNDPITREQVAIILARAFNLTAKENEPKTAVYNDIASLSPYNQAAIQALYDHNLMKGYEGGQFKPKNYVTREMGAVIAIRLSEKAN</sequence>
<dbReference type="EMBL" id="JJRY01000023">
    <property type="protein sequence ID" value="KEF36659.1"/>
    <property type="molecule type" value="Genomic_DNA"/>
</dbReference>
<evidence type="ECO:0000313" key="6">
    <source>
        <dbReference type="Proteomes" id="UP000027936"/>
    </source>
</evidence>
<dbReference type="Gene3D" id="2.170.130.30">
    <property type="match status" value="3"/>
</dbReference>
<evidence type="ECO:0000256" key="3">
    <source>
        <dbReference type="SAM" id="SignalP"/>
    </source>
</evidence>